<dbReference type="PROSITE" id="PS50853">
    <property type="entry name" value="FN3"/>
    <property type="match status" value="5"/>
</dbReference>
<dbReference type="InterPro" id="IPR036116">
    <property type="entry name" value="FN3_sf"/>
</dbReference>
<dbReference type="PROSITE" id="PS50835">
    <property type="entry name" value="IG_LIKE"/>
    <property type="match status" value="6"/>
</dbReference>
<evidence type="ECO:0000313" key="5">
    <source>
        <dbReference type="Ensembl" id="ENSCCRP00010095708.1"/>
    </source>
</evidence>
<feature type="domain" description="Fibronectin type-III" evidence="4">
    <location>
        <begin position="353"/>
        <end position="448"/>
    </location>
</feature>
<feature type="domain" description="Ig-like" evidence="3">
    <location>
        <begin position="1140"/>
        <end position="1246"/>
    </location>
</feature>
<evidence type="ECO:0000259" key="4">
    <source>
        <dbReference type="PROSITE" id="PS50853"/>
    </source>
</evidence>
<dbReference type="Proteomes" id="UP000694427">
    <property type="component" value="Unplaced"/>
</dbReference>
<feature type="domain" description="Fibronectin type-III" evidence="4">
    <location>
        <begin position="452"/>
        <end position="545"/>
    </location>
</feature>
<dbReference type="InterPro" id="IPR003598">
    <property type="entry name" value="Ig_sub2"/>
</dbReference>
<feature type="domain" description="Fibronectin type-III" evidence="4">
    <location>
        <begin position="232"/>
        <end position="327"/>
    </location>
</feature>
<feature type="domain" description="Ig-like" evidence="3">
    <location>
        <begin position="36"/>
        <end position="109"/>
    </location>
</feature>
<proteinExistence type="predicted"/>
<dbReference type="Pfam" id="PF07679">
    <property type="entry name" value="I-set"/>
    <property type="match status" value="3"/>
</dbReference>
<dbReference type="PRINTS" id="PR00014">
    <property type="entry name" value="FNTYPEIII"/>
</dbReference>
<dbReference type="FunFam" id="2.60.40.10:FF:000134">
    <property type="entry name" value="Myomesin 1"/>
    <property type="match status" value="1"/>
</dbReference>
<feature type="domain" description="Ig-like" evidence="3">
    <location>
        <begin position="962"/>
        <end position="1048"/>
    </location>
</feature>
<feature type="domain" description="Ig-like" evidence="3">
    <location>
        <begin position="751"/>
        <end position="838"/>
    </location>
</feature>
<dbReference type="SMART" id="SM00060">
    <property type="entry name" value="FN3"/>
    <property type="match status" value="5"/>
</dbReference>
<accession>A0A8C1NS67</accession>
<dbReference type="InterPro" id="IPR013783">
    <property type="entry name" value="Ig-like_fold"/>
</dbReference>
<feature type="domain" description="Ig-like" evidence="3">
    <location>
        <begin position="116"/>
        <end position="201"/>
    </location>
</feature>
<dbReference type="InterPro" id="IPR003599">
    <property type="entry name" value="Ig_sub"/>
</dbReference>
<dbReference type="GO" id="GO:0045214">
    <property type="term" value="P:sarcomere organization"/>
    <property type="evidence" value="ECO:0007669"/>
    <property type="project" value="TreeGrafter"/>
</dbReference>
<evidence type="ECO:0000259" key="3">
    <source>
        <dbReference type="PROSITE" id="PS50835"/>
    </source>
</evidence>
<dbReference type="InterPro" id="IPR013098">
    <property type="entry name" value="Ig_I-set"/>
</dbReference>
<evidence type="ECO:0000313" key="6">
    <source>
        <dbReference type="Proteomes" id="UP000694427"/>
    </source>
</evidence>
<dbReference type="InterPro" id="IPR050964">
    <property type="entry name" value="Striated_Muscle_Regulatory"/>
</dbReference>
<dbReference type="SUPFAM" id="SSF49265">
    <property type="entry name" value="Fibronectin type III"/>
    <property type="match status" value="3"/>
</dbReference>
<dbReference type="FunFam" id="2.60.40.10:FF:000670">
    <property type="entry name" value="Myomesin 2"/>
    <property type="match status" value="1"/>
</dbReference>
<dbReference type="SUPFAM" id="SSF48726">
    <property type="entry name" value="Immunoglobulin"/>
    <property type="match status" value="6"/>
</dbReference>
<dbReference type="FunFam" id="2.60.40.10:FF:000124">
    <property type="entry name" value="Myomesin 1"/>
    <property type="match status" value="1"/>
</dbReference>
<dbReference type="Pfam" id="PF00041">
    <property type="entry name" value="fn3"/>
    <property type="match status" value="5"/>
</dbReference>
<dbReference type="FunFam" id="2.60.40.10:FF:000222">
    <property type="entry name" value="Myomesin 1"/>
    <property type="match status" value="1"/>
</dbReference>
<sequence>MCVFSSAAEEVKYQYQTQKRIQGVKYIREESMIRGPKFVVRLRSHTVYENSAIKLFCTVEGYPTPQVKWCATDDTAMYTAVASNTHGQASSQASIIVKSKTFSPELFCCFSDAVLPEIKYTKINITFTETFDVTFGKEGDKATLTCRMTINPNLANLQPEAMWYRDEHLLKESRWVKMESGGGVAKLTLTQLAKDDEGLYTLRMVTKGGDAVHRACVFVDDGPPPVPQAPGAPMDIKIHDANRDYVIVSWKPPNTTTEGPIIGYFVDRCEVGTETWMQCNDSPVKICKYAVQGLFEGHSYYFRVRAVNSRGIGRPSRMSEPIALHLVINSVRGRHDVVTYYDDLEAEGKAPGPPSKVCASETDRTYVVLSWVPPVYHSKAPMWYYIEKLQVGAGSWQRVNTKVPIRSPRYAVFDLLEGKDYQFRVVSANMYGISEPSEPTDTFYVHSGVPSAPGQVIATRETDTSVLIQWVPPKDPNNLIGYYIDSCVKGSKNWTSANHKPHKQTRFVVHGLTTGETYVFRVQAINELGLSDESQESAPLSVRAALKLPSSPYDLSLLYCDGESMVLSWKQPLRSGGADVTDYYIDKCNVAKKTWKEVNVPPIKERLHKVAGGLTAGSVYQFRVYGANMIGLGDASTPSTPFKCEAWTTPEPGPAYDVTFTEVRDDSVVVEWKAPVYSGASAITGYFVEKSKKGSDNWSKVNESSVNHCYLKVKGLETGESYVFRVRAENANGIGLASTLSDPVCIKTLPGKTEIKCGVDEESGDIYLSFESCQMAEKSKFVWKKSYQEITDFSKGIAVKTSGSHSTLLFKNPDKEDLGTYSVSVTHTDGASASYKISAEELEKMLALSHDIRNPIIPLKTELAYKILERGRMRFWLQAEGISSAVTYKFFANNKDHDAATGIIEMVMDHFTVESEGTFTVQIQDGRGKAQSSLVLMGNAFKAALAEAEYQRREYIRVKEGPHFMEFLSIQVGDNASVTLVCKVANLKKDSVFQWYKDDVEVISEVPADLNSGVCKFPLTNFSKRDVGLYKATITDDRGQDVSQIDVSGKAFDDIINKLSRLAGSSASELSIQCTAEGIMLQCHMKYYTEEMKIHWKQKDSKIAASERMRIGGNPAMATLEIVEPTDKDKGMYTIEIVDPEKTHSRTLDLSGQHRGKVVGGLPDVVTIMEKKTLSLTCTVCGDPKPLVSWSKNDHEVEPSDQYVIAMDSGKFASLTIKGVSLEDSGKYTMTVQNKYGGESVDIIVSVYKHGDRVPDIKPTPSPKRIIIAFASRAPQQHKNN</sequence>
<dbReference type="SMART" id="SM00409">
    <property type="entry name" value="IG"/>
    <property type="match status" value="6"/>
</dbReference>
<dbReference type="InterPro" id="IPR003961">
    <property type="entry name" value="FN3_dom"/>
</dbReference>
<keyword evidence="6" id="KW-1185">Reference proteome</keyword>
<feature type="domain" description="Ig-like" evidence="3">
    <location>
        <begin position="1064"/>
        <end position="1134"/>
    </location>
</feature>
<dbReference type="PANTHER" id="PTHR13817:SF182">
    <property type="entry name" value="MYOMESIN-2"/>
    <property type="match status" value="1"/>
</dbReference>
<dbReference type="FunFam" id="2.60.40.10:FF:000029">
    <property type="entry name" value="Myomesin 1"/>
    <property type="match status" value="3"/>
</dbReference>
<evidence type="ECO:0000256" key="2">
    <source>
        <dbReference type="ARBA" id="ARBA00023319"/>
    </source>
</evidence>
<keyword evidence="2" id="KW-0393">Immunoglobulin domain</keyword>
<reference evidence="5" key="1">
    <citation type="submission" date="2025-08" db="UniProtKB">
        <authorList>
            <consortium name="Ensembl"/>
        </authorList>
    </citation>
    <scope>IDENTIFICATION</scope>
</reference>
<organism evidence="5 6">
    <name type="scientific">Cyprinus carpio</name>
    <name type="common">Common carp</name>
    <dbReference type="NCBI Taxonomy" id="7962"/>
    <lineage>
        <taxon>Eukaryota</taxon>
        <taxon>Metazoa</taxon>
        <taxon>Chordata</taxon>
        <taxon>Craniata</taxon>
        <taxon>Vertebrata</taxon>
        <taxon>Euteleostomi</taxon>
        <taxon>Actinopterygii</taxon>
        <taxon>Neopterygii</taxon>
        <taxon>Teleostei</taxon>
        <taxon>Ostariophysi</taxon>
        <taxon>Cypriniformes</taxon>
        <taxon>Cyprinidae</taxon>
        <taxon>Cyprininae</taxon>
        <taxon>Cyprinus</taxon>
    </lineage>
</organism>
<evidence type="ECO:0000256" key="1">
    <source>
        <dbReference type="ARBA" id="ARBA00022737"/>
    </source>
</evidence>
<dbReference type="CDD" id="cd00063">
    <property type="entry name" value="FN3"/>
    <property type="match status" value="5"/>
</dbReference>
<dbReference type="Ensembl" id="ENSCCRT00010106168.1">
    <property type="protein sequence ID" value="ENSCCRP00010095708.1"/>
    <property type="gene ID" value="ENSCCRG00010041476.1"/>
</dbReference>
<dbReference type="Gene3D" id="2.60.40.10">
    <property type="entry name" value="Immunoglobulins"/>
    <property type="match status" value="12"/>
</dbReference>
<dbReference type="GO" id="GO:0031430">
    <property type="term" value="C:M band"/>
    <property type="evidence" value="ECO:0007669"/>
    <property type="project" value="TreeGrafter"/>
</dbReference>
<dbReference type="FunFam" id="2.60.40.10:FF:000179">
    <property type="entry name" value="Myomesin 2"/>
    <property type="match status" value="1"/>
</dbReference>
<dbReference type="FunFam" id="2.60.40.10:FF:000197">
    <property type="entry name" value="Myomesin 1"/>
    <property type="match status" value="1"/>
</dbReference>
<dbReference type="PANTHER" id="PTHR13817">
    <property type="entry name" value="TITIN"/>
    <property type="match status" value="1"/>
</dbReference>
<name>A0A8C1NS67_CYPCA</name>
<dbReference type="FunFam" id="2.60.40.10:FF:000192">
    <property type="entry name" value="Myomesin 1"/>
    <property type="match status" value="1"/>
</dbReference>
<dbReference type="InterPro" id="IPR007110">
    <property type="entry name" value="Ig-like_dom"/>
</dbReference>
<keyword evidence="1" id="KW-0677">Repeat</keyword>
<feature type="domain" description="Fibronectin type-III" evidence="4">
    <location>
        <begin position="654"/>
        <end position="751"/>
    </location>
</feature>
<dbReference type="InterPro" id="IPR036179">
    <property type="entry name" value="Ig-like_dom_sf"/>
</dbReference>
<reference evidence="5" key="2">
    <citation type="submission" date="2025-09" db="UniProtKB">
        <authorList>
            <consortium name="Ensembl"/>
        </authorList>
    </citation>
    <scope>IDENTIFICATION</scope>
</reference>
<feature type="domain" description="Fibronectin type-III" evidence="4">
    <location>
        <begin position="551"/>
        <end position="652"/>
    </location>
</feature>
<protein>
    <submittedName>
        <fullName evidence="5">Myomesin 2</fullName>
    </submittedName>
</protein>
<dbReference type="SMART" id="SM00408">
    <property type="entry name" value="IGc2"/>
    <property type="match status" value="3"/>
</dbReference>